<proteinExistence type="predicted"/>
<evidence type="ECO:0000313" key="1">
    <source>
        <dbReference type="EMBL" id="CAK7351625.1"/>
    </source>
</evidence>
<keyword evidence="2" id="KW-1185">Reference proteome</keyword>
<feature type="non-terminal residue" evidence="1">
    <location>
        <position position="1"/>
    </location>
</feature>
<sequence>LGVGSYLGKCKELHKEKRIRERILKYGEELRKVGRYVHRSLRRVREKYVEVSNRREVLRKQRAKLFGCKKGTPIQDIFMLWQPSKEKE</sequence>
<dbReference type="EMBL" id="CAWUPB010001188">
    <property type="protein sequence ID" value="CAK7351625.1"/>
    <property type="molecule type" value="Genomic_DNA"/>
</dbReference>
<gene>
    <name evidence="1" type="ORF">DCAF_LOCUS23935</name>
</gene>
<organism evidence="1 2">
    <name type="scientific">Dovyalis caffra</name>
    <dbReference type="NCBI Taxonomy" id="77055"/>
    <lineage>
        <taxon>Eukaryota</taxon>
        <taxon>Viridiplantae</taxon>
        <taxon>Streptophyta</taxon>
        <taxon>Embryophyta</taxon>
        <taxon>Tracheophyta</taxon>
        <taxon>Spermatophyta</taxon>
        <taxon>Magnoliopsida</taxon>
        <taxon>eudicotyledons</taxon>
        <taxon>Gunneridae</taxon>
        <taxon>Pentapetalae</taxon>
        <taxon>rosids</taxon>
        <taxon>fabids</taxon>
        <taxon>Malpighiales</taxon>
        <taxon>Salicaceae</taxon>
        <taxon>Flacourtieae</taxon>
        <taxon>Dovyalis</taxon>
    </lineage>
</organism>
<evidence type="ECO:0000313" key="2">
    <source>
        <dbReference type="Proteomes" id="UP001314170"/>
    </source>
</evidence>
<protein>
    <submittedName>
        <fullName evidence="1">Uncharacterized protein</fullName>
    </submittedName>
</protein>
<dbReference type="Proteomes" id="UP001314170">
    <property type="component" value="Unassembled WGS sequence"/>
</dbReference>
<name>A0AAV1SJ18_9ROSI</name>
<comment type="caution">
    <text evidence="1">The sequence shown here is derived from an EMBL/GenBank/DDBJ whole genome shotgun (WGS) entry which is preliminary data.</text>
</comment>
<accession>A0AAV1SJ18</accession>
<dbReference type="AlphaFoldDB" id="A0AAV1SJ18"/>
<reference evidence="1 2" key="1">
    <citation type="submission" date="2024-01" db="EMBL/GenBank/DDBJ databases">
        <authorList>
            <person name="Waweru B."/>
        </authorList>
    </citation>
    <scope>NUCLEOTIDE SEQUENCE [LARGE SCALE GENOMIC DNA]</scope>
</reference>